<evidence type="ECO:0000313" key="2">
    <source>
        <dbReference type="EMBL" id="ELW70593.1"/>
    </source>
</evidence>
<evidence type="ECO:0000256" key="1">
    <source>
        <dbReference type="SAM" id="MobiDB-lite"/>
    </source>
</evidence>
<reference evidence="3" key="2">
    <citation type="journal article" date="2013" name="Nat. Commun.">
        <title>Genome of the Chinese tree shrew.</title>
        <authorList>
            <person name="Fan Y."/>
            <person name="Huang Z.Y."/>
            <person name="Cao C.C."/>
            <person name="Chen C.S."/>
            <person name="Chen Y.X."/>
            <person name="Fan D.D."/>
            <person name="He J."/>
            <person name="Hou H.L."/>
            <person name="Hu L."/>
            <person name="Hu X.T."/>
            <person name="Jiang X.T."/>
            <person name="Lai R."/>
            <person name="Lang Y.S."/>
            <person name="Liang B."/>
            <person name="Liao S.G."/>
            <person name="Mu D."/>
            <person name="Ma Y.Y."/>
            <person name="Niu Y.Y."/>
            <person name="Sun X.Q."/>
            <person name="Xia J.Q."/>
            <person name="Xiao J."/>
            <person name="Xiong Z.Q."/>
            <person name="Xu L."/>
            <person name="Yang L."/>
            <person name="Zhang Y."/>
            <person name="Zhao W."/>
            <person name="Zhao X.D."/>
            <person name="Zheng Y.T."/>
            <person name="Zhou J.M."/>
            <person name="Zhu Y.B."/>
            <person name="Zhang G.J."/>
            <person name="Wang J."/>
            <person name="Yao Y.G."/>
        </authorList>
    </citation>
    <scope>NUCLEOTIDE SEQUENCE [LARGE SCALE GENOMIC DNA]</scope>
</reference>
<feature type="compositionally biased region" description="Basic and acidic residues" evidence="1">
    <location>
        <begin position="60"/>
        <end position="71"/>
    </location>
</feature>
<accession>L9L6T0</accession>
<feature type="region of interest" description="Disordered" evidence="1">
    <location>
        <begin position="1"/>
        <end position="85"/>
    </location>
</feature>
<reference evidence="3" key="1">
    <citation type="submission" date="2012-07" db="EMBL/GenBank/DDBJ databases">
        <title>Genome of the Chinese tree shrew, a rising model animal genetically related to primates.</title>
        <authorList>
            <person name="Zhang G."/>
            <person name="Fan Y."/>
            <person name="Yao Y."/>
            <person name="Huang Z."/>
        </authorList>
    </citation>
    <scope>NUCLEOTIDE SEQUENCE [LARGE SCALE GENOMIC DNA]</scope>
</reference>
<proteinExistence type="predicted"/>
<keyword evidence="3" id="KW-1185">Reference proteome</keyword>
<organism evidence="2 3">
    <name type="scientific">Tupaia chinensis</name>
    <name type="common">Chinese tree shrew</name>
    <name type="synonym">Tupaia belangeri chinensis</name>
    <dbReference type="NCBI Taxonomy" id="246437"/>
    <lineage>
        <taxon>Eukaryota</taxon>
        <taxon>Metazoa</taxon>
        <taxon>Chordata</taxon>
        <taxon>Craniata</taxon>
        <taxon>Vertebrata</taxon>
        <taxon>Euteleostomi</taxon>
        <taxon>Mammalia</taxon>
        <taxon>Eutheria</taxon>
        <taxon>Euarchontoglires</taxon>
        <taxon>Scandentia</taxon>
        <taxon>Tupaiidae</taxon>
        <taxon>Tupaia</taxon>
    </lineage>
</organism>
<dbReference type="Proteomes" id="UP000011518">
    <property type="component" value="Unassembled WGS sequence"/>
</dbReference>
<evidence type="ECO:0000313" key="3">
    <source>
        <dbReference type="Proteomes" id="UP000011518"/>
    </source>
</evidence>
<dbReference type="AlphaFoldDB" id="L9L6T0"/>
<dbReference type="EMBL" id="KB320489">
    <property type="protein sequence ID" value="ELW70593.1"/>
    <property type="molecule type" value="Genomic_DNA"/>
</dbReference>
<dbReference type="InParanoid" id="L9L6T0"/>
<protein>
    <submittedName>
        <fullName evidence="2">Uncharacterized protein</fullName>
    </submittedName>
</protein>
<sequence>MEGAARGRSHGRKHSERSPSCRKYKGIGSKGKEEKGDGGYPPERGRKTRIAKTQEGSQDYAKKTGRLGDRRKYARSPARTTGRTRCYDIRKDRPISPKRRRHLSPAARAPEFLPLPKVFNRMGALEEALNELLVPGGAFLQVPARRPQPTASQRAWLSWQLTHAGAALHWALATLDALLVQPCPADPWSFTPAPEWR</sequence>
<name>L9L6T0_TUPCH</name>
<feature type="compositionally biased region" description="Basic residues" evidence="1">
    <location>
        <begin position="7"/>
        <end position="25"/>
    </location>
</feature>
<gene>
    <name evidence="2" type="ORF">TREES_T100003796</name>
</gene>